<name>A0A016S698_9BILA</name>
<reference evidence="3" key="1">
    <citation type="journal article" date="2015" name="Nat. Genet.">
        <title>The genome and transcriptome of the zoonotic hookworm Ancylostoma ceylanicum identify infection-specific gene families.</title>
        <authorList>
            <person name="Schwarz E.M."/>
            <person name="Hu Y."/>
            <person name="Antoshechkin I."/>
            <person name="Miller M.M."/>
            <person name="Sternberg P.W."/>
            <person name="Aroian R.V."/>
        </authorList>
    </citation>
    <scope>NUCLEOTIDE SEQUENCE</scope>
    <source>
        <strain evidence="3">HY135</strain>
    </source>
</reference>
<gene>
    <name evidence="2" type="primary">Acey_s0291.g1566</name>
    <name evidence="2" type="ORF">Y032_0291g1566</name>
</gene>
<comment type="caution">
    <text evidence="2">The sequence shown here is derived from an EMBL/GenBank/DDBJ whole genome shotgun (WGS) entry which is preliminary data.</text>
</comment>
<protein>
    <recommendedName>
        <fullName evidence="1">DUF5641 domain-containing protein</fullName>
    </recommendedName>
</protein>
<dbReference type="AlphaFoldDB" id="A0A016S698"/>
<dbReference type="STRING" id="53326.A0A016S698"/>
<sequence length="140" mass="16311">MKQHNCKLVNKRKRSSRQATSTRVWSQRYLTTLRESHRLQVDERRGADRVPSVGKIVLISEAVMHGNAWKMARTTKLLPSRDNIIQEVELRFPSGRTIRLPVNLIVLLELEDYSKEWDTKSIPDLSEQSRNSIDNEEEAK</sequence>
<organism evidence="2 3">
    <name type="scientific">Ancylostoma ceylanicum</name>
    <dbReference type="NCBI Taxonomy" id="53326"/>
    <lineage>
        <taxon>Eukaryota</taxon>
        <taxon>Metazoa</taxon>
        <taxon>Ecdysozoa</taxon>
        <taxon>Nematoda</taxon>
        <taxon>Chromadorea</taxon>
        <taxon>Rhabditida</taxon>
        <taxon>Rhabditina</taxon>
        <taxon>Rhabditomorpha</taxon>
        <taxon>Strongyloidea</taxon>
        <taxon>Ancylostomatidae</taxon>
        <taxon>Ancylostomatinae</taxon>
        <taxon>Ancylostoma</taxon>
    </lineage>
</organism>
<accession>A0A016S698</accession>
<evidence type="ECO:0000259" key="1">
    <source>
        <dbReference type="Pfam" id="PF18701"/>
    </source>
</evidence>
<keyword evidence="3" id="KW-1185">Reference proteome</keyword>
<dbReference type="InterPro" id="IPR040676">
    <property type="entry name" value="DUF5641"/>
</dbReference>
<dbReference type="Pfam" id="PF18701">
    <property type="entry name" value="DUF5641"/>
    <property type="match status" value="1"/>
</dbReference>
<feature type="domain" description="DUF5641" evidence="1">
    <location>
        <begin position="23"/>
        <end position="106"/>
    </location>
</feature>
<dbReference type="EMBL" id="JARK01001627">
    <property type="protein sequence ID" value="EYB85769.1"/>
    <property type="molecule type" value="Genomic_DNA"/>
</dbReference>
<evidence type="ECO:0000313" key="3">
    <source>
        <dbReference type="Proteomes" id="UP000024635"/>
    </source>
</evidence>
<dbReference type="Proteomes" id="UP000024635">
    <property type="component" value="Unassembled WGS sequence"/>
</dbReference>
<evidence type="ECO:0000313" key="2">
    <source>
        <dbReference type="EMBL" id="EYB85769.1"/>
    </source>
</evidence>
<proteinExistence type="predicted"/>